<dbReference type="InterPro" id="IPR009574">
    <property type="entry name" value="DUF1189"/>
</dbReference>
<gene>
    <name evidence="2" type="ORF">SAMN05216216_11363</name>
</gene>
<feature type="transmembrane region" description="Helical" evidence="1">
    <location>
        <begin position="104"/>
        <end position="126"/>
    </location>
</feature>
<reference evidence="3" key="1">
    <citation type="submission" date="2016-10" db="EMBL/GenBank/DDBJ databases">
        <authorList>
            <person name="Varghese N."/>
            <person name="Submissions S."/>
        </authorList>
    </citation>
    <scope>NUCLEOTIDE SEQUENCE [LARGE SCALE GENOMIC DNA]</scope>
    <source>
        <strain evidence="3">CGMCC 1.8895</strain>
    </source>
</reference>
<protein>
    <recommendedName>
        <fullName evidence="4">DUF1189 domain-containing protein</fullName>
    </recommendedName>
</protein>
<evidence type="ECO:0008006" key="4">
    <source>
        <dbReference type="Google" id="ProtNLM"/>
    </source>
</evidence>
<feature type="transmembrane region" description="Helical" evidence="1">
    <location>
        <begin position="63"/>
        <end position="92"/>
    </location>
</feature>
<keyword evidence="1" id="KW-0812">Transmembrane</keyword>
<dbReference type="OrthoDB" id="2884954at2"/>
<proteinExistence type="predicted"/>
<keyword evidence="3" id="KW-1185">Reference proteome</keyword>
<dbReference type="Proteomes" id="UP000199008">
    <property type="component" value="Unassembled WGS sequence"/>
</dbReference>
<evidence type="ECO:0000313" key="3">
    <source>
        <dbReference type="Proteomes" id="UP000199008"/>
    </source>
</evidence>
<keyword evidence="1" id="KW-0472">Membrane</keyword>
<evidence type="ECO:0000313" key="2">
    <source>
        <dbReference type="EMBL" id="SDK90883.1"/>
    </source>
</evidence>
<feature type="transmembrane region" description="Helical" evidence="1">
    <location>
        <begin position="30"/>
        <end position="51"/>
    </location>
</feature>
<organism evidence="2 3">
    <name type="scientific">Lacicoccus qingdaonensis</name>
    <dbReference type="NCBI Taxonomy" id="576118"/>
    <lineage>
        <taxon>Bacteria</taxon>
        <taxon>Bacillati</taxon>
        <taxon>Bacillota</taxon>
        <taxon>Bacilli</taxon>
        <taxon>Bacillales</taxon>
        <taxon>Salinicoccaceae</taxon>
        <taxon>Lacicoccus</taxon>
    </lineage>
</organism>
<dbReference type="AlphaFoldDB" id="A0A1G9FRZ4"/>
<accession>A0A1G9FRZ4</accession>
<evidence type="ECO:0000256" key="1">
    <source>
        <dbReference type="SAM" id="Phobius"/>
    </source>
</evidence>
<dbReference type="EMBL" id="FNFY01000013">
    <property type="protein sequence ID" value="SDK90883.1"/>
    <property type="molecule type" value="Genomic_DNA"/>
</dbReference>
<sequence>MGILHVLKLCLSLPTRQVVFQLNRVKTKHFFGYIVLLLLIALLPNGIQLVTDSINSGGFSQEYLIILILYPSLVILFGILGISLLASIGILFRWLTERKLVYPLLWRMTVFALTYPVIIFTILDIFEMNGTLSSLLLLVMFMIIFFKMILVYPKARKKKQVNKAH</sequence>
<feature type="transmembrane region" description="Helical" evidence="1">
    <location>
        <begin position="132"/>
        <end position="152"/>
    </location>
</feature>
<name>A0A1G9FRZ4_9BACL</name>
<dbReference type="Pfam" id="PF06691">
    <property type="entry name" value="DUF1189"/>
    <property type="match status" value="1"/>
</dbReference>
<dbReference type="RefSeq" id="WP_092986527.1">
    <property type="nucleotide sequence ID" value="NZ_FNFY01000013.1"/>
</dbReference>
<keyword evidence="1" id="KW-1133">Transmembrane helix</keyword>